<dbReference type="AlphaFoldDB" id="G0WJK0"/>
<keyword evidence="1" id="KW-0614">Plasmid</keyword>
<protein>
    <submittedName>
        <fullName evidence="1">CitQ</fullName>
    </submittedName>
</protein>
<accession>G0WJK0</accession>
<reference evidence="1" key="1">
    <citation type="journal article" date="2011" name="PLoS ONE">
        <title>Adaptative potential of the Lactococcus lactis IL594 strain encoded in its 7 plasmids.</title>
        <authorList>
            <person name="Gorecki R.K."/>
            <person name="Koryszewska-Baginska A."/>
            <person name="Golebiewski M."/>
            <person name="Zylinska J."/>
            <person name="Grynberg M."/>
            <person name="Bardowski J.K."/>
        </authorList>
    </citation>
    <scope>NUCLEOTIDE SEQUENCE</scope>
    <source>
        <strain evidence="1">IL594</strain>
        <plasmid evidence="1">pIL2</plasmid>
    </source>
</reference>
<geneLocation type="plasmid" evidence="1">
    <name>pIL2</name>
</geneLocation>
<evidence type="ECO:0000313" key="1">
    <source>
        <dbReference type="EMBL" id="ADX30759.1"/>
    </source>
</evidence>
<proteinExistence type="predicted"/>
<name>G0WJK0_LACLL</name>
<sequence>MRTYTPPNNCGVNCAKTCIRSRLWRQQKPKTKP</sequence>
<dbReference type="EMBL" id="HM021327">
    <property type="protein sequence ID" value="ADX30759.1"/>
    <property type="molecule type" value="Genomic_DNA"/>
</dbReference>
<organism evidence="1">
    <name type="scientific">Lactococcus lactis subsp. lactis</name>
    <name type="common">Streptococcus lactis</name>
    <dbReference type="NCBI Taxonomy" id="1360"/>
    <lineage>
        <taxon>Bacteria</taxon>
        <taxon>Bacillati</taxon>
        <taxon>Bacillota</taxon>
        <taxon>Bacilli</taxon>
        <taxon>Lactobacillales</taxon>
        <taxon>Streptococcaceae</taxon>
        <taxon>Lactococcus</taxon>
    </lineage>
</organism>
<gene>
    <name evidence="1" type="primary">citQ</name>
    <name evidence="1" type="ORF">pIL2_8</name>
</gene>